<reference evidence="18 19" key="1">
    <citation type="submission" date="2014-10" db="EMBL/GenBank/DDBJ databases">
        <title>Draft genome sequence of the proteorhodopsin-containing marine bacterium Dokdonia donghaensis.</title>
        <authorList>
            <person name="Gomez-Consarnau L."/>
            <person name="Gonzalez J.M."/>
            <person name="Riedel T."/>
            <person name="Jaenicke S."/>
            <person name="Wagner-Doebler I."/>
            <person name="Fuhrman J.A."/>
        </authorList>
    </citation>
    <scope>NUCLEOTIDE SEQUENCE [LARGE SCALE GENOMIC DNA]</scope>
    <source>
        <strain evidence="18 19">DSW-1</strain>
    </source>
</reference>
<organism evidence="18 19">
    <name type="scientific">Dokdonia donghaensis DSW-1</name>
    <dbReference type="NCBI Taxonomy" id="1300343"/>
    <lineage>
        <taxon>Bacteria</taxon>
        <taxon>Pseudomonadati</taxon>
        <taxon>Bacteroidota</taxon>
        <taxon>Flavobacteriia</taxon>
        <taxon>Flavobacteriales</taxon>
        <taxon>Flavobacteriaceae</taxon>
        <taxon>Dokdonia</taxon>
    </lineage>
</organism>
<feature type="domain" description="UmuC" evidence="17">
    <location>
        <begin position="5"/>
        <end position="184"/>
    </location>
</feature>
<keyword evidence="8 15" id="KW-0479">Metal-binding</keyword>
<feature type="binding site" evidence="15">
    <location>
        <position position="9"/>
    </location>
    <ligand>
        <name>Mg(2+)</name>
        <dbReference type="ChEBI" id="CHEBI:18420"/>
    </ligand>
</feature>
<dbReference type="Gene3D" id="3.30.70.270">
    <property type="match status" value="1"/>
</dbReference>
<dbReference type="Gene3D" id="1.10.150.20">
    <property type="entry name" value="5' to 3' exonuclease, C-terminal subdomain"/>
    <property type="match status" value="1"/>
</dbReference>
<feature type="active site" evidence="15">
    <location>
        <position position="104"/>
    </location>
</feature>
<dbReference type="HAMAP" id="MF_01113">
    <property type="entry name" value="DNApol_IV"/>
    <property type="match status" value="1"/>
</dbReference>
<dbReference type="InterPro" id="IPR022880">
    <property type="entry name" value="DNApol_IV"/>
</dbReference>
<feature type="binding site" evidence="15">
    <location>
        <position position="103"/>
    </location>
    <ligand>
        <name>Mg(2+)</name>
        <dbReference type="ChEBI" id="CHEBI:18420"/>
    </ligand>
</feature>
<accession>A0A0A2GT40</accession>
<name>A0A0A2GT40_9FLAO</name>
<evidence type="ECO:0000259" key="17">
    <source>
        <dbReference type="PROSITE" id="PS50173"/>
    </source>
</evidence>
<dbReference type="FunFam" id="3.40.1170.60:FF:000001">
    <property type="entry name" value="DNA polymerase IV"/>
    <property type="match status" value="1"/>
</dbReference>
<keyword evidence="3 15" id="KW-0515">Mutator protein</keyword>
<proteinExistence type="inferred from homology"/>
<evidence type="ECO:0000256" key="14">
    <source>
        <dbReference type="ARBA" id="ARBA00049244"/>
    </source>
</evidence>
<evidence type="ECO:0000256" key="9">
    <source>
        <dbReference type="ARBA" id="ARBA00022763"/>
    </source>
</evidence>
<dbReference type="GO" id="GO:0042276">
    <property type="term" value="P:error-prone translesion synthesis"/>
    <property type="evidence" value="ECO:0007669"/>
    <property type="project" value="TreeGrafter"/>
</dbReference>
<comment type="function">
    <text evidence="15">Poorly processive, error-prone DNA polymerase involved in untargeted mutagenesis. Copies undamaged DNA at stalled replication forks, which arise in vivo from mismatched or misaligned primer ends. These misaligned primers can be extended by PolIV. Exhibits no 3'-5' exonuclease (proofreading) activity. May be involved in translesional synthesis, in conjunction with the beta clamp from PolIII.</text>
</comment>
<evidence type="ECO:0000256" key="11">
    <source>
        <dbReference type="ARBA" id="ARBA00022932"/>
    </source>
</evidence>
<feature type="compositionally biased region" description="Polar residues" evidence="16">
    <location>
        <begin position="385"/>
        <end position="394"/>
    </location>
</feature>
<evidence type="ECO:0000256" key="4">
    <source>
        <dbReference type="ARBA" id="ARBA00022490"/>
    </source>
</evidence>
<dbReference type="GO" id="GO:0006261">
    <property type="term" value="P:DNA-templated DNA replication"/>
    <property type="evidence" value="ECO:0007669"/>
    <property type="project" value="UniProtKB-UniRule"/>
</dbReference>
<evidence type="ECO:0000256" key="16">
    <source>
        <dbReference type="SAM" id="MobiDB-lite"/>
    </source>
</evidence>
<evidence type="ECO:0000256" key="15">
    <source>
        <dbReference type="HAMAP-Rule" id="MF_01113"/>
    </source>
</evidence>
<evidence type="ECO:0000256" key="10">
    <source>
        <dbReference type="ARBA" id="ARBA00022842"/>
    </source>
</evidence>
<evidence type="ECO:0000256" key="12">
    <source>
        <dbReference type="ARBA" id="ARBA00023125"/>
    </source>
</evidence>
<dbReference type="KEGG" id="ddo:I597_0054"/>
<dbReference type="Pfam" id="PF00817">
    <property type="entry name" value="IMS"/>
    <property type="match status" value="1"/>
</dbReference>
<keyword evidence="19" id="KW-1185">Reference proteome</keyword>
<dbReference type="Gene3D" id="3.40.1170.60">
    <property type="match status" value="1"/>
</dbReference>
<keyword evidence="10 15" id="KW-0460">Magnesium</keyword>
<keyword evidence="12 15" id="KW-0238">DNA-binding</keyword>
<dbReference type="InterPro" id="IPR043128">
    <property type="entry name" value="Rev_trsase/Diguanyl_cyclase"/>
</dbReference>
<gene>
    <name evidence="15" type="primary">dinB</name>
    <name evidence="18" type="ORF">NV36_05955</name>
</gene>
<keyword evidence="9 15" id="KW-0227">DNA damage</keyword>
<comment type="subunit">
    <text evidence="15">Monomer.</text>
</comment>
<dbReference type="PANTHER" id="PTHR11076">
    <property type="entry name" value="DNA REPAIR POLYMERASE UMUC / TRANSFERASE FAMILY MEMBER"/>
    <property type="match status" value="1"/>
</dbReference>
<dbReference type="Pfam" id="PF11799">
    <property type="entry name" value="IMS_C"/>
    <property type="match status" value="1"/>
</dbReference>
<evidence type="ECO:0000256" key="13">
    <source>
        <dbReference type="ARBA" id="ARBA00023204"/>
    </source>
</evidence>
<dbReference type="RefSeq" id="WP_035325439.1">
    <property type="nucleotide sequence ID" value="NZ_CP015125.1"/>
</dbReference>
<comment type="catalytic activity">
    <reaction evidence="14 15">
        <text>DNA(n) + a 2'-deoxyribonucleoside 5'-triphosphate = DNA(n+1) + diphosphate</text>
        <dbReference type="Rhea" id="RHEA:22508"/>
        <dbReference type="Rhea" id="RHEA-COMP:17339"/>
        <dbReference type="Rhea" id="RHEA-COMP:17340"/>
        <dbReference type="ChEBI" id="CHEBI:33019"/>
        <dbReference type="ChEBI" id="CHEBI:61560"/>
        <dbReference type="ChEBI" id="CHEBI:173112"/>
        <dbReference type="EC" id="2.7.7.7"/>
    </reaction>
</comment>
<evidence type="ECO:0000313" key="19">
    <source>
        <dbReference type="Proteomes" id="UP000030140"/>
    </source>
</evidence>
<dbReference type="EC" id="2.7.7.7" evidence="15"/>
<dbReference type="InterPro" id="IPR043502">
    <property type="entry name" value="DNA/RNA_pol_sf"/>
</dbReference>
<comment type="cofactor">
    <cofactor evidence="15">
        <name>Mg(2+)</name>
        <dbReference type="ChEBI" id="CHEBI:18420"/>
    </cofactor>
    <text evidence="15">Binds 2 magnesium ions per subunit.</text>
</comment>
<dbReference type="EMBL" id="JSAQ01000001">
    <property type="protein sequence ID" value="KGO06429.1"/>
    <property type="molecule type" value="Genomic_DNA"/>
</dbReference>
<evidence type="ECO:0000256" key="1">
    <source>
        <dbReference type="ARBA" id="ARBA00004496"/>
    </source>
</evidence>
<dbReference type="GO" id="GO:0003684">
    <property type="term" value="F:damaged DNA binding"/>
    <property type="evidence" value="ECO:0007669"/>
    <property type="project" value="InterPro"/>
</dbReference>
<evidence type="ECO:0000256" key="5">
    <source>
        <dbReference type="ARBA" id="ARBA00022679"/>
    </source>
</evidence>
<dbReference type="InterPro" id="IPR036775">
    <property type="entry name" value="DNA_pol_Y-fam_lit_finger_sf"/>
</dbReference>
<dbReference type="CDD" id="cd03586">
    <property type="entry name" value="PolY_Pol_IV_kappa"/>
    <property type="match status" value="1"/>
</dbReference>
<dbReference type="GO" id="GO:0000287">
    <property type="term" value="F:magnesium ion binding"/>
    <property type="evidence" value="ECO:0007669"/>
    <property type="project" value="UniProtKB-UniRule"/>
</dbReference>
<dbReference type="NCBIfam" id="NF002677">
    <property type="entry name" value="PRK02406.1"/>
    <property type="match status" value="1"/>
</dbReference>
<evidence type="ECO:0000256" key="8">
    <source>
        <dbReference type="ARBA" id="ARBA00022723"/>
    </source>
</evidence>
<keyword evidence="6 15" id="KW-0548">Nucleotidyltransferase</keyword>
<feature type="region of interest" description="Disordered" evidence="16">
    <location>
        <begin position="379"/>
        <end position="398"/>
    </location>
</feature>
<dbReference type="GO" id="GO:0009432">
    <property type="term" value="P:SOS response"/>
    <property type="evidence" value="ECO:0007669"/>
    <property type="project" value="TreeGrafter"/>
</dbReference>
<keyword evidence="5 15" id="KW-0808">Transferase</keyword>
<keyword evidence="11 15" id="KW-0239">DNA-directed DNA polymerase</keyword>
<dbReference type="PATRIC" id="fig|1300343.5.peg.56"/>
<dbReference type="PROSITE" id="PS50173">
    <property type="entry name" value="UMUC"/>
    <property type="match status" value="1"/>
</dbReference>
<dbReference type="InterPro" id="IPR001126">
    <property type="entry name" value="UmuC"/>
</dbReference>
<keyword evidence="7 15" id="KW-0235">DNA replication</keyword>
<dbReference type="GO" id="GO:0005829">
    <property type="term" value="C:cytosol"/>
    <property type="evidence" value="ECO:0007669"/>
    <property type="project" value="TreeGrafter"/>
</dbReference>
<keyword evidence="13 15" id="KW-0234">DNA repair</keyword>
<dbReference type="Gene3D" id="3.30.1490.100">
    <property type="entry name" value="DNA polymerase, Y-family, little finger domain"/>
    <property type="match status" value="1"/>
</dbReference>
<comment type="caution">
    <text evidence="18">The sequence shown here is derived from an EMBL/GenBank/DDBJ whole genome shotgun (WGS) entry which is preliminary data.</text>
</comment>
<dbReference type="SUPFAM" id="SSF56672">
    <property type="entry name" value="DNA/RNA polymerases"/>
    <property type="match status" value="1"/>
</dbReference>
<dbReference type="OrthoDB" id="9808813at2"/>
<dbReference type="InterPro" id="IPR017961">
    <property type="entry name" value="DNA_pol_Y-fam_little_finger"/>
</dbReference>
<evidence type="ECO:0000313" key="18">
    <source>
        <dbReference type="EMBL" id="KGO06429.1"/>
    </source>
</evidence>
<dbReference type="PANTHER" id="PTHR11076:SF33">
    <property type="entry name" value="DNA POLYMERASE KAPPA"/>
    <property type="match status" value="1"/>
</dbReference>
<sequence>MQRTIIHFDLDTFFVSCERRLDSRLMGKPVIVGGTGDRGVVSAASYEARSYGVHSAMPIKAAKQLCPNGIYIRGNGGTYSKMSKEVTEILQEELPVLEKASVDEFYGDLTGMDRFHNAYKYSKELRQRVMRETGLPISFGMSPNKTVSKVATGEAKPNNEIKVDPGYEKTFLAPLSIKKIPSVGQKTFIQFCNLGVRTVDLVQQMPVEMMTAVFGKNGRIIWERCNGIDNSPIIAYHERKSISSERTYGQDTTDITKLHTTISAMAENLAFQLRRGNKLTSVVTVKVRYSDFQTYSKQIRIPYTAADHILIPKAMELFKNLYNRRMLIRLVGVRFSGLTEGHYQIDLFENTNKTVNLYKAMDALRDKYGDHTVRRANTIGDGSRTIGNQGNPFNGQPPILLAHRHQ</sequence>
<comment type="subcellular location">
    <subcellularLocation>
        <location evidence="1 15">Cytoplasm</location>
    </subcellularLocation>
</comment>
<protein>
    <recommendedName>
        <fullName evidence="15">DNA polymerase IV</fullName>
        <shortName evidence="15">Pol IV</shortName>
        <ecNumber evidence="15">2.7.7.7</ecNumber>
    </recommendedName>
</protein>
<comment type="similarity">
    <text evidence="2 15">Belongs to the DNA polymerase type-Y family.</text>
</comment>
<dbReference type="InterPro" id="IPR050116">
    <property type="entry name" value="DNA_polymerase-Y"/>
</dbReference>
<dbReference type="GO" id="GO:0003887">
    <property type="term" value="F:DNA-directed DNA polymerase activity"/>
    <property type="evidence" value="ECO:0007669"/>
    <property type="project" value="UniProtKB-UniRule"/>
</dbReference>
<dbReference type="GO" id="GO:0006281">
    <property type="term" value="P:DNA repair"/>
    <property type="evidence" value="ECO:0007669"/>
    <property type="project" value="UniProtKB-UniRule"/>
</dbReference>
<evidence type="ECO:0000256" key="3">
    <source>
        <dbReference type="ARBA" id="ARBA00022457"/>
    </source>
</evidence>
<dbReference type="Proteomes" id="UP000030140">
    <property type="component" value="Unassembled WGS sequence"/>
</dbReference>
<dbReference type="AlphaFoldDB" id="A0A0A2GT40"/>
<keyword evidence="4 15" id="KW-0963">Cytoplasm</keyword>
<evidence type="ECO:0000256" key="6">
    <source>
        <dbReference type="ARBA" id="ARBA00022695"/>
    </source>
</evidence>
<evidence type="ECO:0000256" key="2">
    <source>
        <dbReference type="ARBA" id="ARBA00010945"/>
    </source>
</evidence>
<feature type="site" description="Substrate discrimination" evidence="15">
    <location>
        <position position="14"/>
    </location>
</feature>
<dbReference type="SUPFAM" id="SSF100879">
    <property type="entry name" value="Lesion bypass DNA polymerase (Y-family), little finger domain"/>
    <property type="match status" value="1"/>
</dbReference>
<evidence type="ECO:0000256" key="7">
    <source>
        <dbReference type="ARBA" id="ARBA00022705"/>
    </source>
</evidence>